<keyword evidence="1" id="KW-0732">Signal</keyword>
<organism evidence="2 4">
    <name type="scientific">Legionella adelaidensis</name>
    <dbReference type="NCBI Taxonomy" id="45056"/>
    <lineage>
        <taxon>Bacteria</taxon>
        <taxon>Pseudomonadati</taxon>
        <taxon>Pseudomonadota</taxon>
        <taxon>Gammaproteobacteria</taxon>
        <taxon>Legionellales</taxon>
        <taxon>Legionellaceae</taxon>
        <taxon>Legionella</taxon>
    </lineage>
</organism>
<sequence>MHIMRVFLLCLLSFTFHSSYSVNSECCANMGGLHYCDTSAGRFVCKNGYYSSCYCTRHAVMDLQKFQGCCMWQGGVLDADNGLVVCNNGGVSEICTLQLPNAEGLTAFR</sequence>
<dbReference type="OrthoDB" id="5645084at2"/>
<evidence type="ECO:0000313" key="4">
    <source>
        <dbReference type="Proteomes" id="UP000054859"/>
    </source>
</evidence>
<dbReference type="Proteomes" id="UP000281170">
    <property type="component" value="Plasmid 29"/>
</dbReference>
<reference evidence="3 5" key="2">
    <citation type="submission" date="2018-12" db="EMBL/GenBank/DDBJ databases">
        <authorList>
            <consortium name="Pathogen Informatics"/>
        </authorList>
    </citation>
    <scope>NUCLEOTIDE SEQUENCE [LARGE SCALE GENOMIC DNA]</scope>
    <source>
        <strain evidence="3 5">NCTC12735</strain>
        <plasmid evidence="5">29</plasmid>
    </source>
</reference>
<evidence type="ECO:0000256" key="1">
    <source>
        <dbReference type="SAM" id="SignalP"/>
    </source>
</evidence>
<dbReference type="EMBL" id="LNKA01000001">
    <property type="protein sequence ID" value="KTC66001.1"/>
    <property type="molecule type" value="Genomic_DNA"/>
</dbReference>
<geneLocation type="plasmid" evidence="3 5">
    <name>29</name>
</geneLocation>
<accession>A0A0W0R4J6</accession>
<dbReference type="AlphaFoldDB" id="A0A0W0R4J6"/>
<gene>
    <name evidence="2" type="ORF">Lade_0659</name>
    <name evidence="3" type="ORF">NCTC12735_01975</name>
</gene>
<dbReference type="PATRIC" id="fig|45056.6.peg.681"/>
<name>A0A0W0R4J6_9GAMM</name>
<dbReference type="KEGG" id="ladl:NCTC12735_01975"/>
<feature type="signal peptide" evidence="1">
    <location>
        <begin position="1"/>
        <end position="21"/>
    </location>
</feature>
<evidence type="ECO:0000313" key="5">
    <source>
        <dbReference type="Proteomes" id="UP000281170"/>
    </source>
</evidence>
<dbReference type="STRING" id="45056.Lade_0659"/>
<dbReference type="EMBL" id="LR134438">
    <property type="protein sequence ID" value="VEH86325.1"/>
    <property type="molecule type" value="Genomic_DNA"/>
</dbReference>
<evidence type="ECO:0000313" key="2">
    <source>
        <dbReference type="EMBL" id="KTC66001.1"/>
    </source>
</evidence>
<keyword evidence="4" id="KW-1185">Reference proteome</keyword>
<protein>
    <submittedName>
        <fullName evidence="2">Neurogenic locus notch like protein</fullName>
    </submittedName>
</protein>
<keyword evidence="3" id="KW-0614">Plasmid</keyword>
<proteinExistence type="predicted"/>
<reference evidence="2 4" key="1">
    <citation type="submission" date="2015-11" db="EMBL/GenBank/DDBJ databases">
        <title>Identification of large and diverse effector repertoires of 38 Legionella species.</title>
        <authorList>
            <person name="Burstein D."/>
            <person name="Amaro F."/>
            <person name="Zusman T."/>
            <person name="Lifshitz Z."/>
            <person name="Cohen O."/>
            <person name="Gilbert J.A."/>
            <person name="Pupko T."/>
            <person name="Shuman H.A."/>
            <person name="Segal G."/>
        </authorList>
    </citation>
    <scope>NUCLEOTIDE SEQUENCE [LARGE SCALE GENOMIC DNA]</scope>
    <source>
        <strain evidence="2 4">1762-AUS-E</strain>
    </source>
</reference>
<evidence type="ECO:0000313" key="3">
    <source>
        <dbReference type="EMBL" id="VEH86325.1"/>
    </source>
</evidence>
<dbReference type="Proteomes" id="UP000054859">
    <property type="component" value="Unassembled WGS sequence"/>
</dbReference>
<feature type="chain" id="PRO_5036002967" evidence="1">
    <location>
        <begin position="22"/>
        <end position="109"/>
    </location>
</feature>